<keyword evidence="3" id="KW-1185">Reference proteome</keyword>
<comment type="caution">
    <text evidence="2">The sequence shown here is derived from an EMBL/GenBank/DDBJ whole genome shotgun (WGS) entry which is preliminary data.</text>
</comment>
<sequence length="202" mass="24017">MTIESGVIGKLKQHRSFSDWWESKFVEIPLFGNQELIVYFIHFNPENDKSFIPEADEALRNFLKLDSKDRNDISELVYKNCIDYFEITGFDLEVVEMFKQIKNPETWHLHNIRLGKLLHLKDVNGVWDFVKPKEIYVKRRQYNEKDIYVVITCQCDWEDEHGLQLVYRQGKKLTRVSADDDDLTDADAYNIPDNEDEMLSKF</sequence>
<evidence type="ECO:0000313" key="2">
    <source>
        <dbReference type="EMBL" id="KAA6440455.1"/>
    </source>
</evidence>
<protein>
    <recommendedName>
        <fullName evidence="1">DUF6985 domain-containing protein</fullName>
    </recommendedName>
</protein>
<dbReference type="AlphaFoldDB" id="A0A5M8QVW8"/>
<reference evidence="2 3" key="1">
    <citation type="submission" date="2019-05" db="EMBL/GenBank/DDBJ databases">
        <authorList>
            <person name="Qu J.-H."/>
        </authorList>
    </citation>
    <scope>NUCLEOTIDE SEQUENCE [LARGE SCALE GENOMIC DNA]</scope>
    <source>
        <strain evidence="2 3">NS28</strain>
    </source>
</reference>
<name>A0A5M8QVW8_9BACT</name>
<accession>A0A5M8QVW8</accession>
<organism evidence="2 3">
    <name type="scientific">Dyadobacter flavalbus</name>
    <dbReference type="NCBI Taxonomy" id="2579942"/>
    <lineage>
        <taxon>Bacteria</taxon>
        <taxon>Pseudomonadati</taxon>
        <taxon>Bacteroidota</taxon>
        <taxon>Cytophagia</taxon>
        <taxon>Cytophagales</taxon>
        <taxon>Spirosomataceae</taxon>
        <taxon>Dyadobacter</taxon>
    </lineage>
</organism>
<evidence type="ECO:0000313" key="3">
    <source>
        <dbReference type="Proteomes" id="UP000323994"/>
    </source>
</evidence>
<dbReference type="InterPro" id="IPR054254">
    <property type="entry name" value="DUF6985"/>
</dbReference>
<dbReference type="RefSeq" id="WP_139011467.1">
    <property type="nucleotide sequence ID" value="NZ_VBSN01000027.1"/>
</dbReference>
<dbReference type="Pfam" id="PF22481">
    <property type="entry name" value="DUF6985"/>
    <property type="match status" value="1"/>
</dbReference>
<proteinExistence type="predicted"/>
<dbReference type="Proteomes" id="UP000323994">
    <property type="component" value="Unassembled WGS sequence"/>
</dbReference>
<evidence type="ECO:0000259" key="1">
    <source>
        <dbReference type="Pfam" id="PF22481"/>
    </source>
</evidence>
<dbReference type="EMBL" id="VBSN01000027">
    <property type="protein sequence ID" value="KAA6440455.1"/>
    <property type="molecule type" value="Genomic_DNA"/>
</dbReference>
<dbReference type="OrthoDB" id="6028394at2"/>
<gene>
    <name evidence="2" type="ORF">FEM33_07640</name>
</gene>
<feature type="domain" description="DUF6985" evidence="1">
    <location>
        <begin position="8"/>
        <end position="182"/>
    </location>
</feature>